<sequence length="821" mass="89943">MVFGPLIGAGLGALAGVGIGSAVFSGDRPKDFNFITEAADKNDNIRTPACANVTDEMRGMIPLTPEWTFWPDYDRWVMINRMIRLLWPKLTSAILLEVAKAVKPIVQQNLNAIPEVLSLIDDITLGPYSIMDADHLDPHIADKYFTLGEHPVRVAGMKVYSTAEDTCIMEMPLIWGSNAVFDVQVYLKLGPARVVIPVHISHIQYKALARVVLNMVDTIPCIGGATLSLLQPMHLDYSLRLFNGPDMMALPGVKQAVDWAIGMVLKDVLLYPNSVSVPLMTNFGVPPEPQGMVKVTLTKIENLKTTDLLTKGDPYVVFEIREGRVQRSKTIREGRVQRSKTVKSSNNPVFNQEFFMVVDDFQQQKLSIKVYDYDRLCPTDDLLGTAELFFSEEAIESDPATGGEKVAYHLADWIKSPMSEKRLVLPLHMAGGGLLKAVSKGIAKTATGATGAMKRLVSMKSSGSSPDMSGKTIIMVAKTAKEVRLEEERKAAAEAAAAAQMEAAEKAAAAQKASTSGSSSAEAAAAAAAAAARVPKAAEAWSEEDEKALWAEWKRLADEKKAAAAAEVKRRKALTKEQREAEDAAKKAAEEAAKKAEEEIVLVEQEVVLRGNGSTAVEGTKPVGMMHITLQYMPFEHPTFDDDIELTPVKGGFAQYVPFTPPKPRQFISNINDFQRGLLTVTIFKASKLATPGSLTNPDAYVEMLLVDCDPRRPSETQKTSVKFNDNTPRWCETFDFVMISAGSVLTLSVKNKTGILNATLNLKLSKSRFQDQLLGKLQIPVADVARNGHLKDTWPLLEAESGTLEMKLSWSNCHVEQYMD</sequence>
<evidence type="ECO:0000313" key="3">
    <source>
        <dbReference type="EMBL" id="WIA19229.1"/>
    </source>
</evidence>
<keyword evidence="4" id="KW-1185">Reference proteome</keyword>
<feature type="domain" description="C2" evidence="2">
    <location>
        <begin position="678"/>
        <end position="794"/>
    </location>
</feature>
<accession>A0ABY8UCY6</accession>
<dbReference type="Gene3D" id="2.60.40.150">
    <property type="entry name" value="C2 domain"/>
    <property type="match status" value="2"/>
</dbReference>
<feature type="domain" description="C2" evidence="2">
    <location>
        <begin position="292"/>
        <end position="402"/>
    </location>
</feature>
<keyword evidence="1" id="KW-0175">Coiled coil</keyword>
<reference evidence="3 4" key="1">
    <citation type="submission" date="2023-05" db="EMBL/GenBank/DDBJ databases">
        <title>A 100% complete, gapless, phased diploid assembly of the Scenedesmus obliquus UTEX 3031 genome.</title>
        <authorList>
            <person name="Biondi T.C."/>
            <person name="Hanschen E.R."/>
            <person name="Kwon T."/>
            <person name="Eng W."/>
            <person name="Kruse C.P.S."/>
            <person name="Koehler S.I."/>
            <person name="Kunde Y."/>
            <person name="Gleasner C.D."/>
            <person name="You Mak K.T."/>
            <person name="Polle J."/>
            <person name="Hovde B.T."/>
            <person name="Starkenburg S.R."/>
        </authorList>
    </citation>
    <scope>NUCLEOTIDE SEQUENCE [LARGE SCALE GENOMIC DNA]</scope>
    <source>
        <strain evidence="3 4">DOE0152z</strain>
    </source>
</reference>
<dbReference type="EMBL" id="CP126217">
    <property type="protein sequence ID" value="WIA19229.1"/>
    <property type="molecule type" value="Genomic_DNA"/>
</dbReference>
<gene>
    <name evidence="3" type="ORF">OEZ85_003868</name>
</gene>
<evidence type="ECO:0000313" key="4">
    <source>
        <dbReference type="Proteomes" id="UP001244341"/>
    </source>
</evidence>
<dbReference type="Proteomes" id="UP001244341">
    <property type="component" value="Chromosome 10b"/>
</dbReference>
<organism evidence="3 4">
    <name type="scientific">Tetradesmus obliquus</name>
    <name type="common">Green alga</name>
    <name type="synonym">Acutodesmus obliquus</name>
    <dbReference type="NCBI Taxonomy" id="3088"/>
    <lineage>
        <taxon>Eukaryota</taxon>
        <taxon>Viridiplantae</taxon>
        <taxon>Chlorophyta</taxon>
        <taxon>core chlorophytes</taxon>
        <taxon>Chlorophyceae</taxon>
        <taxon>CS clade</taxon>
        <taxon>Sphaeropleales</taxon>
        <taxon>Scenedesmaceae</taxon>
        <taxon>Tetradesmus</taxon>
    </lineage>
</organism>
<feature type="coiled-coil region" evidence="1">
    <location>
        <begin position="571"/>
        <end position="606"/>
    </location>
</feature>
<dbReference type="CDD" id="cd00030">
    <property type="entry name" value="C2"/>
    <property type="match status" value="2"/>
</dbReference>
<protein>
    <recommendedName>
        <fullName evidence="2">C2 domain-containing protein</fullName>
    </recommendedName>
</protein>
<dbReference type="SUPFAM" id="SSF49562">
    <property type="entry name" value="C2 domain (Calcium/lipid-binding domain, CaLB)"/>
    <property type="match status" value="2"/>
</dbReference>
<dbReference type="PANTHER" id="PTHR10774">
    <property type="entry name" value="EXTENDED SYNAPTOTAGMIN-RELATED"/>
    <property type="match status" value="1"/>
</dbReference>
<evidence type="ECO:0000259" key="2">
    <source>
        <dbReference type="SMART" id="SM00239"/>
    </source>
</evidence>
<dbReference type="InterPro" id="IPR045050">
    <property type="entry name" value="Synaptotagmin_plant"/>
</dbReference>
<dbReference type="CDD" id="cd21677">
    <property type="entry name" value="SMP_SYT"/>
    <property type="match status" value="1"/>
</dbReference>
<dbReference type="InterPro" id="IPR000008">
    <property type="entry name" value="C2_dom"/>
</dbReference>
<proteinExistence type="predicted"/>
<dbReference type="SMART" id="SM00239">
    <property type="entry name" value="C2"/>
    <property type="match status" value="2"/>
</dbReference>
<name>A0ABY8UCY6_TETOB</name>
<dbReference type="Pfam" id="PF00168">
    <property type="entry name" value="C2"/>
    <property type="match status" value="2"/>
</dbReference>
<dbReference type="InterPro" id="IPR035892">
    <property type="entry name" value="C2_domain_sf"/>
</dbReference>
<evidence type="ECO:0000256" key="1">
    <source>
        <dbReference type="SAM" id="Coils"/>
    </source>
</evidence>
<dbReference type="PANTHER" id="PTHR10774:SF190">
    <property type="entry name" value="C2 CALCIUM_LIPID-BINDING ENDONUCLEASE_EXONUCLEASE_PHOSPHATASE-RELATED"/>
    <property type="match status" value="1"/>
</dbReference>